<dbReference type="SMART" id="SM00342">
    <property type="entry name" value="HTH_ARAC"/>
    <property type="match status" value="1"/>
</dbReference>
<evidence type="ECO:0000313" key="5">
    <source>
        <dbReference type="EMBL" id="MEM4990124.1"/>
    </source>
</evidence>
<dbReference type="Pfam" id="PF06719">
    <property type="entry name" value="AraC_N"/>
    <property type="match status" value="1"/>
</dbReference>
<dbReference type="PANTHER" id="PTHR43436:SF1">
    <property type="entry name" value="TRANSCRIPTIONAL REGULATORY PROTEIN"/>
    <property type="match status" value="1"/>
</dbReference>
<comment type="caution">
    <text evidence="5">The sequence shown here is derived from an EMBL/GenBank/DDBJ whole genome shotgun (WGS) entry which is preliminary data.</text>
</comment>
<dbReference type="PROSITE" id="PS00041">
    <property type="entry name" value="HTH_ARAC_FAMILY_1"/>
    <property type="match status" value="1"/>
</dbReference>
<dbReference type="EMBL" id="JBANDC010000020">
    <property type="protein sequence ID" value="MEM4990124.1"/>
    <property type="molecule type" value="Genomic_DNA"/>
</dbReference>
<dbReference type="PANTHER" id="PTHR43436">
    <property type="entry name" value="ARAC-FAMILY TRANSCRIPTIONAL REGULATOR"/>
    <property type="match status" value="1"/>
</dbReference>
<organism evidence="5 6">
    <name type="scientific">Collimonas rhizosphaerae</name>
    <dbReference type="NCBI Taxonomy" id="3126357"/>
    <lineage>
        <taxon>Bacteria</taxon>
        <taxon>Pseudomonadati</taxon>
        <taxon>Pseudomonadota</taxon>
        <taxon>Betaproteobacteria</taxon>
        <taxon>Burkholderiales</taxon>
        <taxon>Oxalobacteraceae</taxon>
        <taxon>Collimonas</taxon>
    </lineage>
</organism>
<evidence type="ECO:0000256" key="3">
    <source>
        <dbReference type="ARBA" id="ARBA00023163"/>
    </source>
</evidence>
<evidence type="ECO:0000256" key="1">
    <source>
        <dbReference type="ARBA" id="ARBA00023015"/>
    </source>
</evidence>
<proteinExistence type="predicted"/>
<accession>A0ABU9Q1G4</accession>
<dbReference type="Proteomes" id="UP001495910">
    <property type="component" value="Unassembled WGS sequence"/>
</dbReference>
<keyword evidence="2" id="KW-0238">DNA-binding</keyword>
<reference evidence="5 6" key="1">
    <citation type="submission" date="2024-02" db="EMBL/GenBank/DDBJ databases">
        <title>Draft genome sequence of Collimonas sp. strain H4R21, an effective mineral-weathering bacterial strain isolated from the beech rhizosphere.</title>
        <authorList>
            <person name="Morin E."/>
            <person name="Uroz S."/>
            <person name="Leveau J.H.J."/>
            <person name="Kumar R."/>
            <person name="Rey M.W."/>
            <person name="Pham J."/>
        </authorList>
    </citation>
    <scope>NUCLEOTIDE SEQUENCE [LARGE SCALE GENOMIC DNA]</scope>
    <source>
        <strain evidence="5 6">H4R21</strain>
    </source>
</reference>
<dbReference type="InterPro" id="IPR009594">
    <property type="entry name" value="Tscrpt_reg_HTH_AraC_N"/>
</dbReference>
<keyword evidence="1" id="KW-0805">Transcription regulation</keyword>
<keyword evidence="3" id="KW-0804">Transcription</keyword>
<keyword evidence="6" id="KW-1185">Reference proteome</keyword>
<dbReference type="InterPro" id="IPR018062">
    <property type="entry name" value="HTH_AraC-typ_CS"/>
</dbReference>
<dbReference type="InterPro" id="IPR018060">
    <property type="entry name" value="HTH_AraC"/>
</dbReference>
<sequence length="315" mass="34740">MKTSLGPYREMASIIARFANTDGELETAIDGFFIGRRSSPSQALNTTQWPCFALVVQGAKRLTLGTEVFEYGVGDCLVVSLDLPVASLITQASMDVPHLGVAMAINGERLKHLIGRIGMPAGAGAADAIRGVAVNPAAPELLDATLRMLRLLDRPGDIPAMAPLIEEEILYRLLTSPYGPRLLRIAQAESPGNRIFKATTWLRQNFASPLRVEDLARHVGMSVSSLHHHFSAVTAMTPMQYQKKLRLYEARRLMLVERLDVGSTGYRVGYQSPSQFSREYSRLFGRSPLRDVESMRESFVVDLSRRDADSIAPQP</sequence>
<feature type="domain" description="HTH araC/xylS-type" evidence="4">
    <location>
        <begin position="196"/>
        <end position="294"/>
    </location>
</feature>
<dbReference type="SUPFAM" id="SSF46689">
    <property type="entry name" value="Homeodomain-like"/>
    <property type="match status" value="2"/>
</dbReference>
<protein>
    <submittedName>
        <fullName evidence="5">AraC family transcriptional regulator</fullName>
    </submittedName>
</protein>
<dbReference type="RefSeq" id="WP_342831253.1">
    <property type="nucleotide sequence ID" value="NZ_JBANDC010000020.1"/>
</dbReference>
<name>A0ABU9Q1G4_9BURK</name>
<dbReference type="PROSITE" id="PS01124">
    <property type="entry name" value="HTH_ARAC_FAMILY_2"/>
    <property type="match status" value="1"/>
</dbReference>
<dbReference type="Pfam" id="PF12833">
    <property type="entry name" value="HTH_18"/>
    <property type="match status" value="1"/>
</dbReference>
<dbReference type="InterPro" id="IPR009057">
    <property type="entry name" value="Homeodomain-like_sf"/>
</dbReference>
<gene>
    <name evidence="5" type="ORF">V8G57_22230</name>
</gene>
<evidence type="ECO:0000313" key="6">
    <source>
        <dbReference type="Proteomes" id="UP001495910"/>
    </source>
</evidence>
<dbReference type="Gene3D" id="1.10.10.60">
    <property type="entry name" value="Homeodomain-like"/>
    <property type="match status" value="1"/>
</dbReference>
<evidence type="ECO:0000256" key="2">
    <source>
        <dbReference type="ARBA" id="ARBA00023125"/>
    </source>
</evidence>
<evidence type="ECO:0000259" key="4">
    <source>
        <dbReference type="PROSITE" id="PS01124"/>
    </source>
</evidence>